<protein>
    <recommendedName>
        <fullName evidence="2">Myb-like domain-containing protein</fullName>
    </recommendedName>
</protein>
<dbReference type="STRING" id="400727.A0A2T7PJV7"/>
<feature type="compositionally biased region" description="Acidic residues" evidence="1">
    <location>
        <begin position="471"/>
        <end position="488"/>
    </location>
</feature>
<feature type="compositionally biased region" description="Polar residues" evidence="1">
    <location>
        <begin position="636"/>
        <end position="661"/>
    </location>
</feature>
<proteinExistence type="predicted"/>
<dbReference type="PANTHER" id="PTHR22929:SF0">
    <property type="entry name" value="TRANSCRIPTION FACTOR TFIIIB COMPONENT B'' HOMOLOG"/>
    <property type="match status" value="1"/>
</dbReference>
<dbReference type="GO" id="GO:0000126">
    <property type="term" value="C:transcription factor TFIIIB complex"/>
    <property type="evidence" value="ECO:0007669"/>
    <property type="project" value="TreeGrafter"/>
</dbReference>
<dbReference type="AlphaFoldDB" id="A0A2T7PJV7"/>
<feature type="region of interest" description="Disordered" evidence="1">
    <location>
        <begin position="113"/>
        <end position="143"/>
    </location>
</feature>
<organism evidence="3 4">
    <name type="scientific">Pomacea canaliculata</name>
    <name type="common">Golden apple snail</name>
    <dbReference type="NCBI Taxonomy" id="400727"/>
    <lineage>
        <taxon>Eukaryota</taxon>
        <taxon>Metazoa</taxon>
        <taxon>Spiralia</taxon>
        <taxon>Lophotrochozoa</taxon>
        <taxon>Mollusca</taxon>
        <taxon>Gastropoda</taxon>
        <taxon>Caenogastropoda</taxon>
        <taxon>Architaenioglossa</taxon>
        <taxon>Ampullarioidea</taxon>
        <taxon>Ampullariidae</taxon>
        <taxon>Pomacea</taxon>
    </lineage>
</organism>
<dbReference type="CDD" id="cd00167">
    <property type="entry name" value="SANT"/>
    <property type="match status" value="1"/>
</dbReference>
<dbReference type="PANTHER" id="PTHR22929">
    <property type="entry name" value="RNA POLYMERASE III TRANSCRIPTION INITIATION FACTOR B"/>
    <property type="match status" value="1"/>
</dbReference>
<feature type="compositionally biased region" description="Basic and acidic residues" evidence="1">
    <location>
        <begin position="449"/>
        <end position="461"/>
    </location>
</feature>
<dbReference type="InterPro" id="IPR039467">
    <property type="entry name" value="TFIIIB_B''_Myb"/>
</dbReference>
<accession>A0A2T7PJV7</accession>
<feature type="compositionally biased region" description="Basic and acidic residues" evidence="1">
    <location>
        <begin position="217"/>
        <end position="227"/>
    </location>
</feature>
<feature type="compositionally biased region" description="Basic and acidic residues" evidence="1">
    <location>
        <begin position="113"/>
        <end position="126"/>
    </location>
</feature>
<evidence type="ECO:0000313" key="3">
    <source>
        <dbReference type="EMBL" id="PVD33690.1"/>
    </source>
</evidence>
<reference evidence="3 4" key="1">
    <citation type="submission" date="2018-04" db="EMBL/GenBank/DDBJ databases">
        <title>The genome of golden apple snail Pomacea canaliculata provides insight into stress tolerance and invasive adaptation.</title>
        <authorList>
            <person name="Liu C."/>
            <person name="Liu B."/>
            <person name="Ren Y."/>
            <person name="Zhang Y."/>
            <person name="Wang H."/>
            <person name="Li S."/>
            <person name="Jiang F."/>
            <person name="Yin L."/>
            <person name="Zhang G."/>
            <person name="Qian W."/>
            <person name="Fan W."/>
        </authorList>
    </citation>
    <scope>NUCLEOTIDE SEQUENCE [LARGE SCALE GENOMIC DNA]</scope>
    <source>
        <strain evidence="3">SZHN2017</strain>
        <tissue evidence="3">Muscle</tissue>
    </source>
</reference>
<comment type="caution">
    <text evidence="3">The sequence shown here is derived from an EMBL/GenBank/DDBJ whole genome shotgun (WGS) entry which is preliminary data.</text>
</comment>
<feature type="compositionally biased region" description="Polar residues" evidence="1">
    <location>
        <begin position="243"/>
        <end position="260"/>
    </location>
</feature>
<sequence>MTTRRARLQVKPNLGPRLARSQTGSEDSATSSKETNHSASESCSGSDVQENIQRTFTQLKEINARTVEKTVPISNAGSSLTTSHAECVPAGTISRSPKKVPCVEAKKSDCCEVTRNTSEESLDKQPKGQPGESTDGHPSPQPKLLSDLSLQCCQEYVYLTCVVQSSNPGPILLMSAKLLEEPTQKLDVEGNASDSNQAPGQSLRQKNLKIQMLQAESADKVDMHVSDTKPVGSDIESDGNDAASASQSSLEQDGEATQESMAGGPSTGRKEEKRKVSERDIRKKEPRSKPSAITSNVETPNSDVVDGESSNQSASLPVPQVKIGPDGNIILNTDSLIVNNPATEPSMSSGDLVEEEDDQFINCSSFRDYKRPKLWSKNETQRFFKALSMVGTDFSLMCSIFPSRSRKELKNKFKKEERHNRPLIDKALRERQSFNMQTFESAKAEDEEENRRCEAAKEEKQKKRIKKEKELDEGEDEERESEMDEEDGDGRKENKKHSGIKRTASVGGEEGFSGYERKRRRVQPSSGHAHEVADILVNMSQGKTTHSNEDDRMSISSDRDSAVELVEEAFVPKIARCSSKSNSAHTSLSGANIIVDAHVHVPEMVTNIYTDSLYPLDHSESTSQTQISAELLEQQPNSVRTTTQEQTAPTPSQNSDQQSMSVGDLYNMGLPPEVIQMMERQQADLIMMENQATGEVVMYMVSRQTADIALPGAQSLQAAGLDPSHNIMRETLQQSLMTGQSQVHGQGMEALPGIVTQVANNCALHKTSAGAAAAFQKSVLWERQPLLANSNHVVVPGDASRNLCGHRLPAK</sequence>
<feature type="compositionally biased region" description="Polar residues" evidence="1">
    <location>
        <begin position="20"/>
        <end position="49"/>
    </location>
</feature>
<feature type="region of interest" description="Disordered" evidence="1">
    <location>
        <begin position="1"/>
        <end position="49"/>
    </location>
</feature>
<dbReference type="InterPro" id="IPR009057">
    <property type="entry name" value="Homeodomain-like_sf"/>
</dbReference>
<keyword evidence="4" id="KW-1185">Reference proteome</keyword>
<feature type="domain" description="Myb-like" evidence="2">
    <location>
        <begin position="371"/>
        <end position="419"/>
    </location>
</feature>
<dbReference type="EMBL" id="PZQS01000003">
    <property type="protein sequence ID" value="PVD33690.1"/>
    <property type="molecule type" value="Genomic_DNA"/>
</dbReference>
<dbReference type="GO" id="GO:0070898">
    <property type="term" value="P:RNA polymerase III preinitiation complex assembly"/>
    <property type="evidence" value="ECO:0007669"/>
    <property type="project" value="TreeGrafter"/>
</dbReference>
<dbReference type="Pfam" id="PF15963">
    <property type="entry name" value="Myb_DNA-bind_7"/>
    <property type="match status" value="1"/>
</dbReference>
<feature type="compositionally biased region" description="Polar residues" evidence="1">
    <location>
        <begin position="291"/>
        <end position="315"/>
    </location>
</feature>
<feature type="region of interest" description="Disordered" evidence="1">
    <location>
        <begin position="636"/>
        <end position="664"/>
    </location>
</feature>
<evidence type="ECO:0000313" key="4">
    <source>
        <dbReference type="Proteomes" id="UP000245119"/>
    </source>
</evidence>
<dbReference type="SMART" id="SM00717">
    <property type="entry name" value="SANT"/>
    <property type="match status" value="1"/>
</dbReference>
<feature type="compositionally biased region" description="Basic and acidic residues" evidence="1">
    <location>
        <begin position="268"/>
        <end position="283"/>
    </location>
</feature>
<dbReference type="InterPro" id="IPR001005">
    <property type="entry name" value="SANT/Myb"/>
</dbReference>
<name>A0A2T7PJV7_POMCA</name>
<dbReference type="OrthoDB" id="272624at2759"/>
<dbReference type="GO" id="GO:0001156">
    <property type="term" value="F:TFIIIC-class transcription factor complex binding"/>
    <property type="evidence" value="ECO:0007669"/>
    <property type="project" value="TreeGrafter"/>
</dbReference>
<gene>
    <name evidence="3" type="ORF">C0Q70_04948</name>
</gene>
<feature type="region of interest" description="Disordered" evidence="1">
    <location>
        <begin position="411"/>
        <end position="531"/>
    </location>
</feature>
<dbReference type="SUPFAM" id="SSF46689">
    <property type="entry name" value="Homeodomain-like"/>
    <property type="match status" value="1"/>
</dbReference>
<feature type="compositionally biased region" description="Basic and acidic residues" evidence="1">
    <location>
        <begin position="411"/>
        <end position="432"/>
    </location>
</feature>
<dbReference type="Proteomes" id="UP000245119">
    <property type="component" value="Linkage Group LG3"/>
</dbReference>
<evidence type="ECO:0000259" key="2">
    <source>
        <dbReference type="SMART" id="SM00717"/>
    </source>
</evidence>
<evidence type="ECO:0000256" key="1">
    <source>
        <dbReference type="SAM" id="MobiDB-lite"/>
    </source>
</evidence>
<feature type="region of interest" description="Disordered" evidence="1">
    <location>
        <begin position="217"/>
        <end position="320"/>
    </location>
</feature>